<dbReference type="Pfam" id="PF12833">
    <property type="entry name" value="HTH_18"/>
    <property type="match status" value="1"/>
</dbReference>
<dbReference type="PANTHER" id="PTHR43280:SF28">
    <property type="entry name" value="HTH-TYPE TRANSCRIPTIONAL ACTIVATOR RHAS"/>
    <property type="match status" value="1"/>
</dbReference>
<dbReference type="SUPFAM" id="SSF46689">
    <property type="entry name" value="Homeodomain-like"/>
    <property type="match status" value="1"/>
</dbReference>
<dbReference type="Gene3D" id="2.60.120.10">
    <property type="entry name" value="Jelly Rolls"/>
    <property type="match status" value="1"/>
</dbReference>
<dbReference type="SMART" id="SM00342">
    <property type="entry name" value="HTH_ARAC"/>
    <property type="match status" value="1"/>
</dbReference>
<dbReference type="InterPro" id="IPR009057">
    <property type="entry name" value="Homeodomain-like_sf"/>
</dbReference>
<protein>
    <submittedName>
        <fullName evidence="5">Transcription regulator hth arac-type</fullName>
    </submittedName>
</protein>
<evidence type="ECO:0000256" key="3">
    <source>
        <dbReference type="ARBA" id="ARBA00023163"/>
    </source>
</evidence>
<dbReference type="InterPro" id="IPR014710">
    <property type="entry name" value="RmlC-like_jellyroll"/>
</dbReference>
<name>A0A1W1IBY9_9LACT</name>
<evidence type="ECO:0000256" key="2">
    <source>
        <dbReference type="ARBA" id="ARBA00023125"/>
    </source>
</evidence>
<dbReference type="PROSITE" id="PS00041">
    <property type="entry name" value="HTH_ARAC_FAMILY_1"/>
    <property type="match status" value="1"/>
</dbReference>
<dbReference type="InterPro" id="IPR020449">
    <property type="entry name" value="Tscrpt_reg_AraC-type_HTH"/>
</dbReference>
<dbReference type="PANTHER" id="PTHR43280">
    <property type="entry name" value="ARAC-FAMILY TRANSCRIPTIONAL REGULATOR"/>
    <property type="match status" value="1"/>
</dbReference>
<evidence type="ECO:0000256" key="1">
    <source>
        <dbReference type="ARBA" id="ARBA00023015"/>
    </source>
</evidence>
<dbReference type="EMBL" id="FWEY01000001">
    <property type="protein sequence ID" value="SLM50567.1"/>
    <property type="molecule type" value="Genomic_DNA"/>
</dbReference>
<feature type="domain" description="HTH araC/xylS-type" evidence="4">
    <location>
        <begin position="231"/>
        <end position="328"/>
    </location>
</feature>
<dbReference type="SUPFAM" id="SSF51215">
    <property type="entry name" value="Regulatory protein AraC"/>
    <property type="match status" value="1"/>
</dbReference>
<dbReference type="Proteomes" id="UP000195985">
    <property type="component" value="Unassembled WGS sequence"/>
</dbReference>
<reference evidence="6" key="1">
    <citation type="submission" date="2016-04" db="EMBL/GenBank/DDBJ databases">
        <authorList>
            <person name="Strepis N."/>
        </authorList>
    </citation>
    <scope>NUCLEOTIDE SEQUENCE [LARGE SCALE GENOMIC DNA]</scope>
</reference>
<dbReference type="Gene3D" id="1.10.10.60">
    <property type="entry name" value="Homeodomain-like"/>
    <property type="match status" value="2"/>
</dbReference>
<dbReference type="OrthoDB" id="9816335at2"/>
<dbReference type="InterPro" id="IPR018062">
    <property type="entry name" value="HTH_AraC-typ_CS"/>
</dbReference>
<dbReference type="STRING" id="43064.SAMN04488086_102247"/>
<dbReference type="InterPro" id="IPR013096">
    <property type="entry name" value="Cupin_2"/>
</dbReference>
<dbReference type="GO" id="GO:0003700">
    <property type="term" value="F:DNA-binding transcription factor activity"/>
    <property type="evidence" value="ECO:0007669"/>
    <property type="project" value="InterPro"/>
</dbReference>
<evidence type="ECO:0000313" key="6">
    <source>
        <dbReference type="Proteomes" id="UP000195985"/>
    </source>
</evidence>
<dbReference type="PROSITE" id="PS01124">
    <property type="entry name" value="HTH_ARAC_FAMILY_2"/>
    <property type="match status" value="1"/>
</dbReference>
<organism evidence="5 6">
    <name type="scientific">Trichococcus pasteurii</name>
    <dbReference type="NCBI Taxonomy" id="43064"/>
    <lineage>
        <taxon>Bacteria</taxon>
        <taxon>Bacillati</taxon>
        <taxon>Bacillota</taxon>
        <taxon>Bacilli</taxon>
        <taxon>Lactobacillales</taxon>
        <taxon>Carnobacteriaceae</taxon>
        <taxon>Trichococcus</taxon>
    </lineage>
</organism>
<dbReference type="InterPro" id="IPR018060">
    <property type="entry name" value="HTH_AraC"/>
</dbReference>
<keyword evidence="2" id="KW-0238">DNA-binding</keyword>
<dbReference type="InterPro" id="IPR037923">
    <property type="entry name" value="HTH-like"/>
</dbReference>
<evidence type="ECO:0000259" key="4">
    <source>
        <dbReference type="PROSITE" id="PS01124"/>
    </source>
</evidence>
<keyword evidence="6" id="KW-1185">Reference proteome</keyword>
<gene>
    <name evidence="5" type="ORF">TPAS_239</name>
</gene>
<dbReference type="PRINTS" id="PR00032">
    <property type="entry name" value="HTHARAC"/>
</dbReference>
<dbReference type="GO" id="GO:0043565">
    <property type="term" value="F:sequence-specific DNA binding"/>
    <property type="evidence" value="ECO:0007669"/>
    <property type="project" value="InterPro"/>
</dbReference>
<keyword evidence="3" id="KW-0804">Transcription</keyword>
<evidence type="ECO:0000313" key="5">
    <source>
        <dbReference type="EMBL" id="SLM50567.1"/>
    </source>
</evidence>
<dbReference type="RefSeq" id="WP_086941471.1">
    <property type="nucleotide sequence ID" value="NZ_FONM01000002.1"/>
</dbReference>
<dbReference type="AlphaFoldDB" id="A0A1W1IBY9"/>
<proteinExistence type="predicted"/>
<keyword evidence="1" id="KW-0805">Transcription regulation</keyword>
<dbReference type="Pfam" id="PF07883">
    <property type="entry name" value="Cupin_2"/>
    <property type="match status" value="1"/>
</dbReference>
<sequence length="333" mass="38775">MNFIELDSYLRKHSASEERYMKEPVLSEWFKDDNKVLVDGRYVFHFSKPFMSVSSNQDYFVNKHSRFIHVPEHIHGYIELNFVYSGQCRQSINNKDVLLKKGDIVLIDTEIPHSIAKTGEDDIIINLLIYQNFFSKCLSQIAATESYLSQFLLQAISDSQKHNQYLIFRNTNTEKISLLFQQLLCEVYEPGIGTKEMKDLYIQLIFLELIRSFSVEVNGTELETQQTKLALDILGYIEAHYETCSLGETAAHFGYNASYFSHMIRKTTGMSFKELILNKRIENSRIQLIHSSKSVRDVALDCGFTNLNHYYKLFQEHFGMTPSKYRKANQISE</sequence>
<accession>A0A1W1IBY9</accession>